<feature type="transmembrane region" description="Helical" evidence="5">
    <location>
        <begin position="48"/>
        <end position="71"/>
    </location>
</feature>
<accession>A0A7X8TIM9</accession>
<dbReference type="AlphaFoldDB" id="A0A7X8TIM9"/>
<dbReference type="PANTHER" id="PTHR24421:SF61">
    <property type="entry name" value="OXYGEN SENSOR HISTIDINE KINASE NREB"/>
    <property type="match status" value="1"/>
</dbReference>
<dbReference type="Pfam" id="PF04024">
    <property type="entry name" value="PspC"/>
    <property type="match status" value="1"/>
</dbReference>
<protein>
    <submittedName>
        <fullName evidence="7">PspC domain-containing protein</fullName>
    </submittedName>
</protein>
<keyword evidence="1" id="KW-0808">Transferase</keyword>
<keyword evidence="8" id="KW-1185">Reference proteome</keyword>
<dbReference type="EMBL" id="JABAHY010000002">
    <property type="protein sequence ID" value="NLS09032.1"/>
    <property type="molecule type" value="Genomic_DNA"/>
</dbReference>
<dbReference type="Proteomes" id="UP000523139">
    <property type="component" value="Unassembled WGS sequence"/>
</dbReference>
<gene>
    <name evidence="7" type="ORF">HGQ17_03250</name>
</gene>
<feature type="compositionally biased region" description="Polar residues" evidence="4">
    <location>
        <begin position="1"/>
        <end position="10"/>
    </location>
</feature>
<proteinExistence type="predicted"/>
<feature type="region of interest" description="Disordered" evidence="4">
    <location>
        <begin position="1"/>
        <end position="25"/>
    </location>
</feature>
<dbReference type="GO" id="GO:0016301">
    <property type="term" value="F:kinase activity"/>
    <property type="evidence" value="ECO:0007669"/>
    <property type="project" value="UniProtKB-KW"/>
</dbReference>
<keyword evidence="3" id="KW-0902">Two-component regulatory system</keyword>
<evidence type="ECO:0000256" key="5">
    <source>
        <dbReference type="SAM" id="Phobius"/>
    </source>
</evidence>
<reference evidence="7 8" key="1">
    <citation type="submission" date="2020-04" db="EMBL/GenBank/DDBJ databases">
        <title>Nesterenkonia sp. nov., isolated from marine sediment.</title>
        <authorList>
            <person name="Zhang G."/>
        </authorList>
    </citation>
    <scope>NUCLEOTIDE SEQUENCE [LARGE SCALE GENOMIC DNA]</scope>
    <source>
        <strain evidence="7 8">MY13</strain>
    </source>
</reference>
<feature type="transmembrane region" description="Helical" evidence="5">
    <location>
        <begin position="229"/>
        <end position="252"/>
    </location>
</feature>
<sequence length="465" mass="49071">METSTPTGQRSRPGPDRPPLRRAPGTPIAGVSLGVARHLGFPVPLVRVAFIVLTITGGAGLLLYCWLWVFVPSEQEPVPDAARRGLSGPAVQEPESTAHHGTSAESENPEAATSAAAGRVQRGLDSLTSSPEVLVGFLLLGVGALMFGQLVGLGVNWRVVVVPAIILGGIILAWSQIDKTHPDRSHTDRGQPPGTAARRNALWQVGFGAALVLSAMLIVAGGMVGTGELITGIIVAAMLIAGLALVLAPWVIKLYRTSQTERARAAAEAERADIAAHLHDSVLQTLAMIQKQKNDPAAVERLARSQERQLRSWLYRQNAAASGTLKDQIMAVAAELEEMHSVPVEVVAVGESRGTDHQPLVAAAREAILNAIKHAGPTSVYIESTAAEDAVFIRDRGPGFDLDGIAEDRMGLRESIIGRMQRAGGSARIRSNTNGTEVQLFLPVEGPSTQETPGAKSAPSPHQSP</sequence>
<dbReference type="Gene3D" id="3.30.565.10">
    <property type="entry name" value="Histidine kinase-like ATPase, C-terminal domain"/>
    <property type="match status" value="1"/>
</dbReference>
<keyword evidence="2" id="KW-0418">Kinase</keyword>
<evidence type="ECO:0000256" key="1">
    <source>
        <dbReference type="ARBA" id="ARBA00022679"/>
    </source>
</evidence>
<feature type="region of interest" description="Disordered" evidence="4">
    <location>
        <begin position="443"/>
        <end position="465"/>
    </location>
</feature>
<dbReference type="InterPro" id="IPR050482">
    <property type="entry name" value="Sensor_HK_TwoCompSys"/>
</dbReference>
<dbReference type="InterPro" id="IPR007168">
    <property type="entry name" value="Phageshock_PspC_N"/>
</dbReference>
<evidence type="ECO:0000256" key="2">
    <source>
        <dbReference type="ARBA" id="ARBA00022777"/>
    </source>
</evidence>
<dbReference type="SUPFAM" id="SSF55874">
    <property type="entry name" value="ATPase domain of HSP90 chaperone/DNA topoisomerase II/histidine kinase"/>
    <property type="match status" value="1"/>
</dbReference>
<evidence type="ECO:0000313" key="7">
    <source>
        <dbReference type="EMBL" id="NLS09032.1"/>
    </source>
</evidence>
<keyword evidence="5" id="KW-1133">Transmembrane helix</keyword>
<dbReference type="InterPro" id="IPR036890">
    <property type="entry name" value="HATPase_C_sf"/>
</dbReference>
<dbReference type="RefSeq" id="WP_168886535.1">
    <property type="nucleotide sequence ID" value="NZ_JABAHY010000002.1"/>
</dbReference>
<feature type="transmembrane region" description="Helical" evidence="5">
    <location>
        <begin position="157"/>
        <end position="175"/>
    </location>
</feature>
<evidence type="ECO:0000259" key="6">
    <source>
        <dbReference type="Pfam" id="PF04024"/>
    </source>
</evidence>
<evidence type="ECO:0000256" key="3">
    <source>
        <dbReference type="ARBA" id="ARBA00023012"/>
    </source>
</evidence>
<feature type="region of interest" description="Disordered" evidence="4">
    <location>
        <begin position="80"/>
        <end position="115"/>
    </location>
</feature>
<keyword evidence="5" id="KW-0812">Transmembrane</keyword>
<evidence type="ECO:0000313" key="8">
    <source>
        <dbReference type="Proteomes" id="UP000523139"/>
    </source>
</evidence>
<comment type="caution">
    <text evidence="7">The sequence shown here is derived from an EMBL/GenBank/DDBJ whole genome shotgun (WGS) entry which is preliminary data.</text>
</comment>
<feature type="transmembrane region" description="Helical" evidence="5">
    <location>
        <begin position="201"/>
        <end position="223"/>
    </location>
</feature>
<evidence type="ECO:0000256" key="4">
    <source>
        <dbReference type="SAM" id="MobiDB-lite"/>
    </source>
</evidence>
<dbReference type="PANTHER" id="PTHR24421">
    <property type="entry name" value="NITRATE/NITRITE SENSOR PROTEIN NARX-RELATED"/>
    <property type="match status" value="1"/>
</dbReference>
<feature type="transmembrane region" description="Helical" evidence="5">
    <location>
        <begin position="133"/>
        <end position="151"/>
    </location>
</feature>
<feature type="domain" description="Phage shock protein PspC N-terminal" evidence="6">
    <location>
        <begin position="21"/>
        <end position="74"/>
    </location>
</feature>
<keyword evidence="5" id="KW-0472">Membrane</keyword>
<organism evidence="7 8">
    <name type="scientific">Nesterenkonia sedimenti</name>
    <dbReference type="NCBI Taxonomy" id="1463632"/>
    <lineage>
        <taxon>Bacteria</taxon>
        <taxon>Bacillati</taxon>
        <taxon>Actinomycetota</taxon>
        <taxon>Actinomycetes</taxon>
        <taxon>Micrococcales</taxon>
        <taxon>Micrococcaceae</taxon>
        <taxon>Nesterenkonia</taxon>
    </lineage>
</organism>
<dbReference type="GO" id="GO:0000160">
    <property type="term" value="P:phosphorelay signal transduction system"/>
    <property type="evidence" value="ECO:0007669"/>
    <property type="project" value="UniProtKB-KW"/>
</dbReference>
<name>A0A7X8TIM9_9MICC</name>